<dbReference type="PATRIC" id="fig|1403316.3.peg.92"/>
<sequence length="92" mass="10641">MRKLTLSEKKQTQGGASSLMGIATGILTFTSISNLIIDLINRYWKRTPPENIINKSHENCFTYENPECFLSPQIDLQRNILNNWPKNRITLF</sequence>
<accession>U5NFA1</accession>
<name>U5NFA1_9MOLU</name>
<evidence type="ECO:0000313" key="3">
    <source>
        <dbReference type="Proteomes" id="UP000017119"/>
    </source>
</evidence>
<feature type="transmembrane region" description="Helical" evidence="1">
    <location>
        <begin position="20"/>
        <end position="40"/>
    </location>
</feature>
<gene>
    <name evidence="2" type="ORF">PRV_00570</name>
</gene>
<organism evidence="2 3">
    <name type="scientific">Mycoplasma parvum str. Indiana</name>
    <dbReference type="NCBI Taxonomy" id="1403316"/>
    <lineage>
        <taxon>Bacteria</taxon>
        <taxon>Bacillati</taxon>
        <taxon>Mycoplasmatota</taxon>
        <taxon>Mollicutes</taxon>
        <taxon>Mycoplasmataceae</taxon>
        <taxon>Mycoplasma</taxon>
    </lineage>
</organism>
<evidence type="ECO:0000256" key="1">
    <source>
        <dbReference type="SAM" id="Phobius"/>
    </source>
</evidence>
<dbReference type="AlphaFoldDB" id="U5NFA1"/>
<dbReference type="EMBL" id="CP006771">
    <property type="protein sequence ID" value="AGX88883.1"/>
    <property type="molecule type" value="Genomic_DNA"/>
</dbReference>
<protein>
    <submittedName>
        <fullName evidence="2">Uncharacterized protein</fullName>
    </submittedName>
</protein>
<evidence type="ECO:0000313" key="2">
    <source>
        <dbReference type="EMBL" id="AGX88883.1"/>
    </source>
</evidence>
<keyword evidence="1" id="KW-1133">Transmembrane helix</keyword>
<dbReference type="KEGG" id="mpv:PRV_00570"/>
<dbReference type="HOGENOM" id="CLU_186836_0_0_14"/>
<keyword evidence="3" id="KW-1185">Reference proteome</keyword>
<keyword evidence="1" id="KW-0472">Membrane</keyword>
<dbReference type="STRING" id="1403316.PRV_00570"/>
<dbReference type="RefSeq" id="WP_022768970.1">
    <property type="nucleotide sequence ID" value="NC_022575.1"/>
</dbReference>
<dbReference type="Proteomes" id="UP000017119">
    <property type="component" value="Chromosome"/>
</dbReference>
<reference evidence="2 3" key="1">
    <citation type="journal article" date="2013" name="Genome Announc.">
        <title>Genome Sequence of Mycoplasma parvum (Formerly Eperythrozoon parvum), a Diminutive Hemoplasma of the Pig.</title>
        <authorList>
            <person name="do Nascimento N.C."/>
            <person name="Dos Santos A.P."/>
            <person name="Chu Y."/>
            <person name="Guimaraes A.M."/>
            <person name="Pagliaro A."/>
            <person name="Messick J.B."/>
        </authorList>
    </citation>
    <scope>NUCLEOTIDE SEQUENCE [LARGE SCALE GENOMIC DNA]</scope>
    <source>
        <strain evidence="2 3">Indiana</strain>
    </source>
</reference>
<proteinExistence type="predicted"/>
<keyword evidence="1" id="KW-0812">Transmembrane</keyword>